<evidence type="ECO:0000313" key="4">
    <source>
        <dbReference type="EMBL" id="KAK3107667.1"/>
    </source>
</evidence>
<dbReference type="PANTHER" id="PTHR21446:SF12">
    <property type="entry name" value="POTASSIUM CHANNEL TETRAMERIZATION DOMAIN CONTAINING 1"/>
    <property type="match status" value="1"/>
</dbReference>
<keyword evidence="1" id="KW-0233">DNA recombination</keyword>
<reference evidence="4" key="1">
    <citation type="submission" date="2019-08" db="EMBL/GenBank/DDBJ databases">
        <title>The improved chromosome-level genome for the pearl oyster Pinctada fucata martensii using PacBio sequencing and Hi-C.</title>
        <authorList>
            <person name="Zheng Z."/>
        </authorList>
    </citation>
    <scope>NUCLEOTIDE SEQUENCE</scope>
    <source>
        <strain evidence="4">ZZ-2019</strain>
        <tissue evidence="4">Adductor muscle</tissue>
    </source>
</reference>
<dbReference type="GO" id="GO:0006310">
    <property type="term" value="P:DNA recombination"/>
    <property type="evidence" value="ECO:0007669"/>
    <property type="project" value="UniProtKB-KW"/>
</dbReference>
<keyword evidence="5" id="KW-1185">Reference proteome</keyword>
<dbReference type="Gene3D" id="1.10.443.10">
    <property type="entry name" value="Intergrase catalytic core"/>
    <property type="match status" value="1"/>
</dbReference>
<dbReference type="InterPro" id="IPR011010">
    <property type="entry name" value="DNA_brk_join_enz"/>
</dbReference>
<dbReference type="PANTHER" id="PTHR21446">
    <property type="entry name" value="DUF3504 DOMAIN-CONTAINING PROTEIN"/>
    <property type="match status" value="1"/>
</dbReference>
<dbReference type="EMBL" id="VSWD01000002">
    <property type="protein sequence ID" value="KAK3107667.1"/>
    <property type="molecule type" value="Genomic_DNA"/>
</dbReference>
<evidence type="ECO:0000313" key="5">
    <source>
        <dbReference type="Proteomes" id="UP001186944"/>
    </source>
</evidence>
<dbReference type="Proteomes" id="UP001186944">
    <property type="component" value="Unassembled WGS sequence"/>
</dbReference>
<organism evidence="4 5">
    <name type="scientific">Pinctada imbricata</name>
    <name type="common">Atlantic pearl-oyster</name>
    <name type="synonym">Pinctada martensii</name>
    <dbReference type="NCBI Taxonomy" id="66713"/>
    <lineage>
        <taxon>Eukaryota</taxon>
        <taxon>Metazoa</taxon>
        <taxon>Spiralia</taxon>
        <taxon>Lophotrochozoa</taxon>
        <taxon>Mollusca</taxon>
        <taxon>Bivalvia</taxon>
        <taxon>Autobranchia</taxon>
        <taxon>Pteriomorphia</taxon>
        <taxon>Pterioida</taxon>
        <taxon>Pterioidea</taxon>
        <taxon>Pteriidae</taxon>
        <taxon>Pinctada</taxon>
    </lineage>
</organism>
<dbReference type="AlphaFoldDB" id="A0AA88YSL7"/>
<dbReference type="SUPFAM" id="SSF56349">
    <property type="entry name" value="DNA breaking-rejoining enzymes"/>
    <property type="match status" value="1"/>
</dbReference>
<dbReference type="GO" id="GO:0003677">
    <property type="term" value="F:DNA binding"/>
    <property type="evidence" value="ECO:0007669"/>
    <property type="project" value="InterPro"/>
</dbReference>
<dbReference type="InterPro" id="IPR013762">
    <property type="entry name" value="Integrase-like_cat_sf"/>
</dbReference>
<dbReference type="InterPro" id="IPR052787">
    <property type="entry name" value="MAVS"/>
</dbReference>
<feature type="domain" description="Tyr recombinase" evidence="3">
    <location>
        <begin position="83"/>
        <end position="148"/>
    </location>
</feature>
<accession>A0AA88YSL7</accession>
<comment type="caution">
    <text evidence="4">The sequence shown here is derived from an EMBL/GenBank/DDBJ whole genome shotgun (WGS) entry which is preliminary data.</text>
</comment>
<feature type="region of interest" description="Disordered" evidence="2">
    <location>
        <begin position="183"/>
        <end position="206"/>
    </location>
</feature>
<proteinExistence type="predicted"/>
<gene>
    <name evidence="4" type="ORF">FSP39_019491</name>
</gene>
<dbReference type="InterPro" id="IPR002104">
    <property type="entry name" value="Integrase_catalytic"/>
</dbReference>
<evidence type="ECO:0000259" key="3">
    <source>
        <dbReference type="Pfam" id="PF00589"/>
    </source>
</evidence>
<dbReference type="GO" id="GO:0015074">
    <property type="term" value="P:DNA integration"/>
    <property type="evidence" value="ECO:0007669"/>
    <property type="project" value="InterPro"/>
</dbReference>
<name>A0AA88YSL7_PINIB</name>
<sequence length="271" mass="29858">MINKDQKTALLYVTKRVDELTKNHRERDRELTSGAMPELPNSPLCPVKSFKKYLSKLHPDLDSLWQRPLDSFEESDEVWYCRRNVGQKTLSKFMSTLSDCANLSKVYTNHSIRATGATILTKNMFNPAQIMAVTGHKSVQSLTVYQRTGDAEKIVMGHAMAQSISNSNDVMALPSTATLALPAPPVSKRNDDPTLPGTGQIAIPSSSTMTENMPISAELDGINISDIFSDFNAPSNSIHNEISSVQSRQNLPNFTSSSIGTINSNININRI</sequence>
<evidence type="ECO:0000256" key="1">
    <source>
        <dbReference type="ARBA" id="ARBA00023172"/>
    </source>
</evidence>
<evidence type="ECO:0000256" key="2">
    <source>
        <dbReference type="SAM" id="MobiDB-lite"/>
    </source>
</evidence>
<protein>
    <recommendedName>
        <fullName evidence="3">Tyr recombinase domain-containing protein</fullName>
    </recommendedName>
</protein>
<dbReference type="Pfam" id="PF00589">
    <property type="entry name" value="Phage_integrase"/>
    <property type="match status" value="1"/>
</dbReference>